<dbReference type="GO" id="GO:0009116">
    <property type="term" value="P:nucleoside metabolic process"/>
    <property type="evidence" value="ECO:0007669"/>
    <property type="project" value="InterPro"/>
</dbReference>
<dbReference type="GO" id="GO:0019284">
    <property type="term" value="P:L-methionine salvage from S-adenosylmethionine"/>
    <property type="evidence" value="ECO:0007669"/>
    <property type="project" value="TreeGrafter"/>
</dbReference>
<dbReference type="AlphaFoldDB" id="A0A543DKS2"/>
<comment type="caution">
    <text evidence="2">The sequence shown here is derived from an EMBL/GenBank/DDBJ whole genome shotgun (WGS) entry which is preliminary data.</text>
</comment>
<evidence type="ECO:0000259" key="1">
    <source>
        <dbReference type="Pfam" id="PF01048"/>
    </source>
</evidence>
<dbReference type="SUPFAM" id="SSF53167">
    <property type="entry name" value="Purine and uridine phosphorylases"/>
    <property type="match status" value="1"/>
</dbReference>
<dbReference type="InterPro" id="IPR035994">
    <property type="entry name" value="Nucleoside_phosphorylase_sf"/>
</dbReference>
<dbReference type="RefSeq" id="WP_142058413.1">
    <property type="nucleotide sequence ID" value="NZ_VFPA01000003.1"/>
</dbReference>
<feature type="domain" description="Nucleoside phosphorylase" evidence="1">
    <location>
        <begin position="6"/>
        <end position="240"/>
    </location>
</feature>
<evidence type="ECO:0000313" key="2">
    <source>
        <dbReference type="EMBL" id="TQM09922.1"/>
    </source>
</evidence>
<dbReference type="PANTHER" id="PTHR46832">
    <property type="entry name" value="5'-METHYLTHIOADENOSINE/S-ADENOSYLHOMOCYSTEINE NUCLEOSIDASE"/>
    <property type="match status" value="1"/>
</dbReference>
<reference evidence="2 3" key="1">
    <citation type="submission" date="2019-06" db="EMBL/GenBank/DDBJ databases">
        <title>Sequencing the genomes of 1000 actinobacteria strains.</title>
        <authorList>
            <person name="Klenk H.-P."/>
        </authorList>
    </citation>
    <scope>NUCLEOTIDE SEQUENCE [LARGE SCALE GENOMIC DNA]</scope>
    <source>
        <strain evidence="2 3">DSM 45301</strain>
    </source>
</reference>
<keyword evidence="3" id="KW-1185">Reference proteome</keyword>
<evidence type="ECO:0000313" key="3">
    <source>
        <dbReference type="Proteomes" id="UP000315677"/>
    </source>
</evidence>
<dbReference type="GO" id="GO:0008782">
    <property type="term" value="F:adenosylhomocysteine nucleosidase activity"/>
    <property type="evidence" value="ECO:0007669"/>
    <property type="project" value="TreeGrafter"/>
</dbReference>
<dbReference type="PANTHER" id="PTHR46832:SF1">
    <property type="entry name" value="5'-METHYLTHIOADENOSINE_S-ADENOSYLHOMOCYSTEINE NUCLEOSIDASE"/>
    <property type="match status" value="1"/>
</dbReference>
<accession>A0A543DKS2</accession>
<dbReference type="CDD" id="cd09008">
    <property type="entry name" value="MTAN"/>
    <property type="match status" value="1"/>
</dbReference>
<dbReference type="InterPro" id="IPR000845">
    <property type="entry name" value="Nucleoside_phosphorylase_d"/>
</dbReference>
<name>A0A543DKS2_9PSEU</name>
<dbReference type="Gene3D" id="3.40.50.1580">
    <property type="entry name" value="Nucleoside phosphorylase domain"/>
    <property type="match status" value="1"/>
</dbReference>
<dbReference type="GO" id="GO:0005829">
    <property type="term" value="C:cytosol"/>
    <property type="evidence" value="ECO:0007669"/>
    <property type="project" value="TreeGrafter"/>
</dbReference>
<dbReference type="Pfam" id="PF01048">
    <property type="entry name" value="PNP_UDP_1"/>
    <property type="match status" value="1"/>
</dbReference>
<organism evidence="2 3">
    <name type="scientific">Pseudonocardia kunmingensis</name>
    <dbReference type="NCBI Taxonomy" id="630975"/>
    <lineage>
        <taxon>Bacteria</taxon>
        <taxon>Bacillati</taxon>
        <taxon>Actinomycetota</taxon>
        <taxon>Actinomycetes</taxon>
        <taxon>Pseudonocardiales</taxon>
        <taxon>Pseudonocardiaceae</taxon>
        <taxon>Pseudonocardia</taxon>
    </lineage>
</organism>
<dbReference type="EMBL" id="VFPA01000003">
    <property type="protein sequence ID" value="TQM09922.1"/>
    <property type="molecule type" value="Genomic_DNA"/>
</dbReference>
<gene>
    <name evidence="2" type="ORF">FB558_5700</name>
</gene>
<dbReference type="Proteomes" id="UP000315677">
    <property type="component" value="Unassembled WGS sequence"/>
</dbReference>
<sequence length="382" mass="40313">MTGDQVVMLTAFNTEYQAVRRRLVDLRAEHERGTRFEVGNLRGTQCRVALGLTGKGNHAAGILAERAIRRYSPLVVLFVGVAGALWDATELGDVVVGTHVYAYHGGTSEGDVLKARPRVWELDHGVAQIAAHVARDVEWAGTPTPTGHAPRVHFGPIAAGEVVHNSLVSYEARLLRDGYNDALAVEMEGAGVAQAGHLGGSPVVVVRGISDRADGTKTSDADRDWQPKAAANAAAFAARLAEQLITERERSVSDDVTMGHASAIAHNTSSGTVGIQAAHVANSNVWMGATLPSAAPADLAIELAALREQLARERSTGALDEPTYHAARVELDHADEALMEAGTQEGRSRFVLALKKLSGLTADLNGLASNIAGLITTANELT</sequence>
<dbReference type="GO" id="GO:0008930">
    <property type="term" value="F:methylthioadenosine nucleosidase activity"/>
    <property type="evidence" value="ECO:0007669"/>
    <property type="project" value="TreeGrafter"/>
</dbReference>
<proteinExistence type="predicted"/>
<dbReference type="OrthoDB" id="44283at2"/>
<protein>
    <submittedName>
        <fullName evidence="2">Nucleoside phosphorylase</fullName>
    </submittedName>
</protein>